<evidence type="ECO:0000256" key="1">
    <source>
        <dbReference type="SAM" id="MobiDB-lite"/>
    </source>
</evidence>
<feature type="region of interest" description="Disordered" evidence="1">
    <location>
        <begin position="36"/>
        <end position="93"/>
    </location>
</feature>
<proteinExistence type="predicted"/>
<feature type="region of interest" description="Disordered" evidence="1">
    <location>
        <begin position="106"/>
        <end position="133"/>
    </location>
</feature>
<reference evidence="2" key="1">
    <citation type="submission" date="2021-01" db="EMBL/GenBank/DDBJ databases">
        <title>Metabolic potential, ecology and presence of endohyphal bacteria is reflected in genomic diversity of Mucoromycotina.</title>
        <authorList>
            <person name="Muszewska A."/>
            <person name="Okrasinska A."/>
            <person name="Steczkiewicz K."/>
            <person name="Drgas O."/>
            <person name="Orlowska M."/>
            <person name="Perlinska-Lenart U."/>
            <person name="Aleksandrzak-Piekarczyk T."/>
            <person name="Szatraj K."/>
            <person name="Zielenkiewicz U."/>
            <person name="Pilsyk S."/>
            <person name="Malc E."/>
            <person name="Mieczkowski P."/>
            <person name="Kruszewska J.S."/>
            <person name="Biernat P."/>
            <person name="Pawlowska J."/>
        </authorList>
    </citation>
    <scope>NUCLEOTIDE SEQUENCE</scope>
    <source>
        <strain evidence="2">WA0000018081</strain>
    </source>
</reference>
<sequence length="887" mass="100306">MSAANSDTKIDFNIDFALDELFNMAHVDSVSGIEMNNRQRLNERQRQASRARNNNAASKNGVGHSAHDTDDENSEWEDSSVSTSDKRDSEDDDDIVDTVAEVEAEIATDASYASDGSSSDGYSSDTSSYHSDHLEDTPGTFFTSSFKQYVAACLRADTLEKKLDLHFNRLRLKNSIKYPIIIDMTISDHNPLEFDHDITQDFDAFIASNTESIPLKEGVRCALFFAPKSQEKITTLDYGTCLVGEKTKNIKDVPHTLLASVEAYGRLKCYISFPSMCEDDDETEVLSGSDESESDNDDEILPKKSPRKKFFLSAAEQEDFIDRFFLPAIKESVSRYALTNLPGSYKHATSNGFSNMTTDYIDSSHLMYTTQLMRQIATNDPEFSMYKDFFFSCSSFGSKQMFRGNVEDILGSIIDWRILEKRKVFIDIATTLCDSERNSSFFVQDGCHHRVAALHAINLDEKKKFYPHCLSSFGNFSVKSKMASQDGVAIRPSKFIAYNSMKTTFAGKTGPSIFTGFTGKHFSGMGLWRAGDTSTRMTHEWYKNRFEENENRAFPLRFEGRYTADVLNVQFLKKLSDQALAVKQHSCLLEVDTALYMKYLNNRRELLETMSRHFSKKTDAESLSALVLISDRIKKFVFSVSRPIRNRKLRDLALRLGTTASTPCSGLGTPYLGANFFIDAEKNISGLYFEKANNIFVEYGLGVASAARFLEIFFEEYLALVDSKFISPGSRNMSLTFDCFLYDTIDCPFIKTTKNVFNKSDTLVDRFKHLLPLVSSREFGNADIICKKIRCGGTWANFGSRAAYIQLFMNSGLSVKHMTVFRAFFFLAIHMLFEFIPMNSAARMLYVENGVPRLQRTINKSKMNDAAPTAFPPNYVKLIKILNPIRN</sequence>
<feature type="compositionally biased region" description="Low complexity" evidence="1">
    <location>
        <begin position="107"/>
        <end position="129"/>
    </location>
</feature>
<evidence type="ECO:0000313" key="3">
    <source>
        <dbReference type="Proteomes" id="UP000613177"/>
    </source>
</evidence>
<comment type="caution">
    <text evidence="2">The sequence shown here is derived from an EMBL/GenBank/DDBJ whole genome shotgun (WGS) entry which is preliminary data.</text>
</comment>
<dbReference type="Proteomes" id="UP000613177">
    <property type="component" value="Unassembled WGS sequence"/>
</dbReference>
<feature type="region of interest" description="Disordered" evidence="1">
    <location>
        <begin position="281"/>
        <end position="302"/>
    </location>
</feature>
<accession>A0A8H7SH32</accession>
<dbReference type="EMBL" id="JAEPRE010000488">
    <property type="protein sequence ID" value="KAG2228420.1"/>
    <property type="molecule type" value="Genomic_DNA"/>
</dbReference>
<feature type="compositionally biased region" description="Low complexity" evidence="1">
    <location>
        <begin position="48"/>
        <end position="58"/>
    </location>
</feature>
<organism evidence="2 3">
    <name type="scientific">Thamnidium elegans</name>
    <dbReference type="NCBI Taxonomy" id="101142"/>
    <lineage>
        <taxon>Eukaryota</taxon>
        <taxon>Fungi</taxon>
        <taxon>Fungi incertae sedis</taxon>
        <taxon>Mucoromycota</taxon>
        <taxon>Mucoromycotina</taxon>
        <taxon>Mucoromycetes</taxon>
        <taxon>Mucorales</taxon>
        <taxon>Mucorineae</taxon>
        <taxon>Mucoraceae</taxon>
        <taxon>Thamnidium</taxon>
    </lineage>
</organism>
<dbReference type="AlphaFoldDB" id="A0A8H7SH32"/>
<feature type="compositionally biased region" description="Acidic residues" evidence="1">
    <location>
        <begin position="281"/>
        <end position="299"/>
    </location>
</feature>
<feature type="compositionally biased region" description="Acidic residues" evidence="1">
    <location>
        <begin position="69"/>
        <end position="78"/>
    </location>
</feature>
<name>A0A8H7SH32_9FUNG</name>
<evidence type="ECO:0000313" key="2">
    <source>
        <dbReference type="EMBL" id="KAG2228420.1"/>
    </source>
</evidence>
<gene>
    <name evidence="2" type="ORF">INT48_005245</name>
</gene>
<keyword evidence="3" id="KW-1185">Reference proteome</keyword>
<protein>
    <submittedName>
        <fullName evidence="2">Uncharacterized protein</fullName>
    </submittedName>
</protein>